<evidence type="ECO:0000313" key="2">
    <source>
        <dbReference type="Proteomes" id="UP001366503"/>
    </source>
</evidence>
<accession>A0ABU8KJL6</accession>
<reference evidence="1 2" key="1">
    <citation type="submission" date="2022-12" db="EMBL/GenBank/DDBJ databases">
        <authorList>
            <person name="Muema E."/>
        </authorList>
    </citation>
    <scope>NUCLEOTIDE SEQUENCE [LARGE SCALE GENOMIC DNA]</scope>
    <source>
        <strain evidence="2">1330</strain>
    </source>
</reference>
<organism evidence="1 2">
    <name type="scientific">Mesorhizobium argentiipisi</name>
    <dbReference type="NCBI Taxonomy" id="3015175"/>
    <lineage>
        <taxon>Bacteria</taxon>
        <taxon>Pseudomonadati</taxon>
        <taxon>Pseudomonadota</taxon>
        <taxon>Alphaproteobacteria</taxon>
        <taxon>Hyphomicrobiales</taxon>
        <taxon>Phyllobacteriaceae</taxon>
        <taxon>Mesorhizobium</taxon>
    </lineage>
</organism>
<protein>
    <recommendedName>
        <fullName evidence="3">PIN domain-containing protein</fullName>
    </recommendedName>
</protein>
<proteinExistence type="predicted"/>
<name>A0ABU8KJL6_9HYPH</name>
<dbReference type="EMBL" id="JAPYKO010000028">
    <property type="protein sequence ID" value="MEI9405897.1"/>
    <property type="molecule type" value="Genomic_DNA"/>
</dbReference>
<dbReference type="Proteomes" id="UP001366503">
    <property type="component" value="Unassembled WGS sequence"/>
</dbReference>
<keyword evidence="2" id="KW-1185">Reference proteome</keyword>
<evidence type="ECO:0000313" key="1">
    <source>
        <dbReference type="EMBL" id="MEI9405897.1"/>
    </source>
</evidence>
<comment type="caution">
    <text evidence="1">The sequence shown here is derived from an EMBL/GenBank/DDBJ whole genome shotgun (WGS) entry which is preliminary data.</text>
</comment>
<evidence type="ECO:0008006" key="3">
    <source>
        <dbReference type="Google" id="ProtNLM"/>
    </source>
</evidence>
<sequence>MAAENRAKIRLVLCSGVLAMTNAFRGVTVERATEAYVLSRGRARFLSIAQAIRAIRTLMPACKTSDHELEGMLAAACIVHGIPVAFDATMTEVKEMRLHS</sequence>
<dbReference type="RefSeq" id="WP_337096227.1">
    <property type="nucleotide sequence ID" value="NZ_JAPYKO010000028.1"/>
</dbReference>
<gene>
    <name evidence="1" type="ORF">O7A05_27590</name>
</gene>